<evidence type="ECO:0000313" key="2">
    <source>
        <dbReference type="EMBL" id="HDR00452.1"/>
    </source>
</evidence>
<dbReference type="PANTHER" id="PTHR21180">
    <property type="entry name" value="ENDONUCLEASE/EXONUCLEASE/PHOSPHATASE FAMILY DOMAIN-CONTAINING PROTEIN 1"/>
    <property type="match status" value="1"/>
</dbReference>
<accession>A0A7V0T7K7</accession>
<dbReference type="InterPro" id="IPR004509">
    <property type="entry name" value="Competence_ComEA_HhH"/>
</dbReference>
<dbReference type="GO" id="GO:0003677">
    <property type="term" value="F:DNA binding"/>
    <property type="evidence" value="ECO:0007669"/>
    <property type="project" value="InterPro"/>
</dbReference>
<dbReference type="InterPro" id="IPR051675">
    <property type="entry name" value="Endo/Exo/Phosphatase_dom_1"/>
</dbReference>
<sequence>MTATEKRVLLILIAALLLGSGMLVVRRERAARLAASAPVLMTQELDEPALRAGERSRAAVGLVNVNAASGYELEALPGIGPVIAGRIIAYRDKHGPFRRVEQLLRVSGIGPKRLEAIVEYVTLGEANE</sequence>
<feature type="domain" description="Helix-hairpin-helix DNA-binding motif class 1" evidence="1">
    <location>
        <begin position="101"/>
        <end position="120"/>
    </location>
</feature>
<dbReference type="PANTHER" id="PTHR21180:SF32">
    <property type="entry name" value="ENDONUCLEASE_EXONUCLEASE_PHOSPHATASE FAMILY DOMAIN-CONTAINING PROTEIN 1"/>
    <property type="match status" value="1"/>
</dbReference>
<feature type="domain" description="Helix-hairpin-helix DNA-binding motif class 1" evidence="1">
    <location>
        <begin position="71"/>
        <end position="90"/>
    </location>
</feature>
<proteinExistence type="predicted"/>
<dbReference type="SMART" id="SM00278">
    <property type="entry name" value="HhH1"/>
    <property type="match status" value="2"/>
</dbReference>
<name>A0A7V0T7K7_UNCW3</name>
<reference evidence="2" key="1">
    <citation type="journal article" date="2020" name="mSystems">
        <title>Genome- and Community-Level Interaction Insights into Carbon Utilization and Element Cycling Functions of Hydrothermarchaeota in Hydrothermal Sediment.</title>
        <authorList>
            <person name="Zhou Z."/>
            <person name="Liu Y."/>
            <person name="Xu W."/>
            <person name="Pan J."/>
            <person name="Luo Z.H."/>
            <person name="Li M."/>
        </authorList>
    </citation>
    <scope>NUCLEOTIDE SEQUENCE [LARGE SCALE GENOMIC DNA]</scope>
    <source>
        <strain evidence="2">SpSt-1182</strain>
    </source>
</reference>
<dbReference type="SUPFAM" id="SSF47781">
    <property type="entry name" value="RuvA domain 2-like"/>
    <property type="match status" value="1"/>
</dbReference>
<organism evidence="2">
    <name type="scientific">candidate division WOR-3 bacterium</name>
    <dbReference type="NCBI Taxonomy" id="2052148"/>
    <lineage>
        <taxon>Bacteria</taxon>
        <taxon>Bacteria division WOR-3</taxon>
    </lineage>
</organism>
<gene>
    <name evidence="2" type="ORF">ENN51_09250</name>
</gene>
<dbReference type="GO" id="GO:0015627">
    <property type="term" value="C:type II protein secretion system complex"/>
    <property type="evidence" value="ECO:0007669"/>
    <property type="project" value="TreeGrafter"/>
</dbReference>
<dbReference type="AlphaFoldDB" id="A0A7V0T7K7"/>
<dbReference type="Proteomes" id="UP000885672">
    <property type="component" value="Unassembled WGS sequence"/>
</dbReference>
<protein>
    <submittedName>
        <fullName evidence="2">Helix-hairpin-helix domain-containing protein</fullName>
    </submittedName>
</protein>
<comment type="caution">
    <text evidence="2">The sequence shown here is derived from an EMBL/GenBank/DDBJ whole genome shotgun (WGS) entry which is preliminary data.</text>
</comment>
<dbReference type="EMBL" id="DSBX01000354">
    <property type="protein sequence ID" value="HDR00452.1"/>
    <property type="molecule type" value="Genomic_DNA"/>
</dbReference>
<dbReference type="GO" id="GO:0015628">
    <property type="term" value="P:protein secretion by the type II secretion system"/>
    <property type="evidence" value="ECO:0007669"/>
    <property type="project" value="TreeGrafter"/>
</dbReference>
<dbReference type="InterPro" id="IPR003583">
    <property type="entry name" value="Hlx-hairpin-Hlx_DNA-bd_motif"/>
</dbReference>
<dbReference type="Gene3D" id="1.10.150.320">
    <property type="entry name" value="Photosystem II 12 kDa extrinsic protein"/>
    <property type="match status" value="1"/>
</dbReference>
<dbReference type="NCBIfam" id="TIGR00426">
    <property type="entry name" value="competence protein ComEA helix-hairpin-helix repeat region"/>
    <property type="match status" value="1"/>
</dbReference>
<dbReference type="Pfam" id="PF12836">
    <property type="entry name" value="HHH_3"/>
    <property type="match status" value="1"/>
</dbReference>
<dbReference type="InterPro" id="IPR010994">
    <property type="entry name" value="RuvA_2-like"/>
</dbReference>
<dbReference type="GO" id="GO:0006281">
    <property type="term" value="P:DNA repair"/>
    <property type="evidence" value="ECO:0007669"/>
    <property type="project" value="InterPro"/>
</dbReference>
<evidence type="ECO:0000259" key="1">
    <source>
        <dbReference type="SMART" id="SM00278"/>
    </source>
</evidence>